<dbReference type="PROSITE" id="PS51908">
    <property type="entry name" value="ZF_UBZ4"/>
    <property type="match status" value="1"/>
</dbReference>
<dbReference type="InterPro" id="IPR006642">
    <property type="entry name" value="Rad18_UBZ4"/>
</dbReference>
<dbReference type="PANTHER" id="PTHR15932">
    <property type="entry name" value="UBIQUITIN INTERACTION MOTIF-CONTAINING PROTEIN 1"/>
    <property type="match status" value="1"/>
</dbReference>
<dbReference type="GO" id="GO:0045739">
    <property type="term" value="P:positive regulation of DNA repair"/>
    <property type="evidence" value="ECO:0007669"/>
    <property type="project" value="TreeGrafter"/>
</dbReference>
<feature type="compositionally biased region" description="Polar residues" evidence="7">
    <location>
        <begin position="209"/>
        <end position="225"/>
    </location>
</feature>
<feature type="compositionally biased region" description="Basic and acidic residues" evidence="7">
    <location>
        <begin position="159"/>
        <end position="174"/>
    </location>
</feature>
<evidence type="ECO:0000256" key="7">
    <source>
        <dbReference type="SAM" id="MobiDB-lite"/>
    </source>
</evidence>
<reference evidence="10" key="1">
    <citation type="submission" date="2025-08" db="UniProtKB">
        <authorList>
            <consortium name="RefSeq"/>
        </authorList>
    </citation>
    <scope>IDENTIFICATION</scope>
    <source>
        <tissue evidence="10">Kidney</tissue>
    </source>
</reference>
<keyword evidence="4" id="KW-0862">Zinc</keyword>
<evidence type="ECO:0000256" key="1">
    <source>
        <dbReference type="ARBA" id="ARBA00022723"/>
    </source>
</evidence>
<dbReference type="GO" id="GO:0070530">
    <property type="term" value="F:K63-linked polyubiquitin modification-dependent protein binding"/>
    <property type="evidence" value="ECO:0007669"/>
    <property type="project" value="InterPro"/>
</dbReference>
<gene>
    <name evidence="10" type="primary">Uimc1</name>
</gene>
<keyword evidence="2 6" id="KW-0227">DNA damage</keyword>
<dbReference type="GO" id="GO:0070531">
    <property type="term" value="C:BRCA1-A complex"/>
    <property type="evidence" value="ECO:0007669"/>
    <property type="project" value="InterPro"/>
</dbReference>
<keyword evidence="3 6" id="KW-0863">Zinc-finger</keyword>
<dbReference type="GO" id="GO:0003677">
    <property type="term" value="F:DNA binding"/>
    <property type="evidence" value="ECO:0007669"/>
    <property type="project" value="InterPro"/>
</dbReference>
<dbReference type="GeneID" id="105985529"/>
<feature type="compositionally biased region" description="Basic and acidic residues" evidence="7">
    <location>
        <begin position="24"/>
        <end position="54"/>
    </location>
</feature>
<dbReference type="InterPro" id="IPR038868">
    <property type="entry name" value="RAP80"/>
</dbReference>
<evidence type="ECO:0000256" key="6">
    <source>
        <dbReference type="PROSITE-ProRule" id="PRU01256"/>
    </source>
</evidence>
<evidence type="ECO:0000313" key="9">
    <source>
        <dbReference type="Proteomes" id="UP000081671"/>
    </source>
</evidence>
<dbReference type="PANTHER" id="PTHR15932:SF2">
    <property type="entry name" value="BRCA1-A COMPLEX SUBUNIT RAP80"/>
    <property type="match status" value="1"/>
</dbReference>
<feature type="region of interest" description="Disordered" evidence="7">
    <location>
        <begin position="1"/>
        <end position="62"/>
    </location>
</feature>
<sequence length="291" mass="32364">MPESSAEEITVCPETQLSSPETLDLEKEAFPSSREIPDAVRTRDEEVDNRDNAKKKTPASAFTSNNQVSCPLCDRSFPRSKIEQHAMYCNGLLDEDKDNNSPVLTRRQKEARKKSSSGTAVRTSLDLDKNEKCYVCKSLVPFREYQSHVDSCLQLAMGDQKDRPEKSARAHSPVEGKPQLQLRNPKEKGQNEGRLLTLLEQSEHKTADAETNTKSSETGTLRSSSVRVAEAGCSGELQHSLTQLDFSESPIKSFVAISETTDCLVDFKNQVTVQPSSRTRAKAGRGKRRKT</sequence>
<keyword evidence="5 6" id="KW-0234">DNA repair</keyword>
<name>A0A1S3F4R5_DIPOR</name>
<evidence type="ECO:0000256" key="3">
    <source>
        <dbReference type="ARBA" id="ARBA00022771"/>
    </source>
</evidence>
<feature type="domain" description="UBZ4-type" evidence="8">
    <location>
        <begin position="67"/>
        <end position="94"/>
    </location>
</feature>
<protein>
    <submittedName>
        <fullName evidence="10">BRCA1-A complex subunit RAP80 isoform X3</fullName>
    </submittedName>
</protein>
<dbReference type="RefSeq" id="XP_012871576.1">
    <property type="nucleotide sequence ID" value="XM_013016122.1"/>
</dbReference>
<evidence type="ECO:0000256" key="5">
    <source>
        <dbReference type="ARBA" id="ARBA00023204"/>
    </source>
</evidence>
<evidence type="ECO:0000259" key="8">
    <source>
        <dbReference type="PROSITE" id="PS51908"/>
    </source>
</evidence>
<dbReference type="GO" id="GO:0008270">
    <property type="term" value="F:zinc ion binding"/>
    <property type="evidence" value="ECO:0007669"/>
    <property type="project" value="UniProtKB-KW"/>
</dbReference>
<accession>A0A1S3F4R5</accession>
<evidence type="ECO:0000313" key="10">
    <source>
        <dbReference type="RefSeq" id="XP_012871576.1"/>
    </source>
</evidence>
<evidence type="ECO:0000256" key="2">
    <source>
        <dbReference type="ARBA" id="ARBA00022763"/>
    </source>
</evidence>
<keyword evidence="9" id="KW-1185">Reference proteome</keyword>
<feature type="region of interest" description="Disordered" evidence="7">
    <location>
        <begin position="158"/>
        <end position="225"/>
    </location>
</feature>
<keyword evidence="1" id="KW-0479">Metal-binding</keyword>
<feature type="region of interest" description="Disordered" evidence="7">
    <location>
        <begin position="92"/>
        <end position="123"/>
    </location>
</feature>
<dbReference type="CTD" id="51720"/>
<proteinExistence type="predicted"/>
<evidence type="ECO:0000256" key="4">
    <source>
        <dbReference type="ARBA" id="ARBA00022833"/>
    </source>
</evidence>
<dbReference type="Proteomes" id="UP000081671">
    <property type="component" value="Unplaced"/>
</dbReference>
<dbReference type="GO" id="GO:0006302">
    <property type="term" value="P:double-strand break repair"/>
    <property type="evidence" value="ECO:0007669"/>
    <property type="project" value="InterPro"/>
</dbReference>
<dbReference type="GO" id="GO:0042393">
    <property type="term" value="F:histone binding"/>
    <property type="evidence" value="ECO:0007669"/>
    <property type="project" value="TreeGrafter"/>
</dbReference>
<dbReference type="OrthoDB" id="7536094at2759"/>
<organism evidence="9 10">
    <name type="scientific">Dipodomys ordii</name>
    <name type="common">Ord's kangaroo rat</name>
    <dbReference type="NCBI Taxonomy" id="10020"/>
    <lineage>
        <taxon>Eukaryota</taxon>
        <taxon>Metazoa</taxon>
        <taxon>Chordata</taxon>
        <taxon>Craniata</taxon>
        <taxon>Vertebrata</taxon>
        <taxon>Euteleostomi</taxon>
        <taxon>Mammalia</taxon>
        <taxon>Eutheria</taxon>
        <taxon>Euarchontoglires</taxon>
        <taxon>Glires</taxon>
        <taxon>Rodentia</taxon>
        <taxon>Castorimorpha</taxon>
        <taxon>Heteromyidae</taxon>
        <taxon>Dipodomyinae</taxon>
        <taxon>Dipodomys</taxon>
    </lineage>
</organism>
<dbReference type="AlphaFoldDB" id="A0A1S3F4R5"/>